<dbReference type="EMBL" id="DS547101">
    <property type="protein sequence ID" value="EDR08771.1"/>
    <property type="molecule type" value="Genomic_DNA"/>
</dbReference>
<gene>
    <name evidence="1" type="ORF">LACBIDRAFT_327088</name>
</gene>
<proteinExistence type="predicted"/>
<dbReference type="Proteomes" id="UP000001194">
    <property type="component" value="Unassembled WGS sequence"/>
</dbReference>
<keyword evidence="2" id="KW-1185">Reference proteome</keyword>
<evidence type="ECO:0000313" key="1">
    <source>
        <dbReference type="EMBL" id="EDR08771.1"/>
    </source>
</evidence>
<name>B0DAL8_LACBS</name>
<accession>B0DAL8</accession>
<dbReference type="InParanoid" id="B0DAL8"/>
<evidence type="ECO:0000313" key="2">
    <source>
        <dbReference type="Proteomes" id="UP000001194"/>
    </source>
</evidence>
<dbReference type="RefSeq" id="XP_001880996.1">
    <property type="nucleotide sequence ID" value="XM_001880961.1"/>
</dbReference>
<sequence>MAFKDRSGQVTKRTCQITVWITLFGGWESRLVLESDAVYVWHKLFPASRNHLSSFGNMAPNRSKSACGSVGNKVYCQKLRLTVGVWFCGEIRSIIRNWGLQSVFGSAEHQGLLPQKLRFTGTTSRVCETYRLIIQSRCSVLQSNKVSYQKLRLAKTTSRVCETWRPTVQFQCLVL</sequence>
<reference evidence="1 2" key="1">
    <citation type="journal article" date="2008" name="Nature">
        <title>The genome of Laccaria bicolor provides insights into mycorrhizal symbiosis.</title>
        <authorList>
            <person name="Martin F."/>
            <person name="Aerts A."/>
            <person name="Ahren D."/>
            <person name="Brun A."/>
            <person name="Danchin E.G.J."/>
            <person name="Duchaussoy F."/>
            <person name="Gibon J."/>
            <person name="Kohler A."/>
            <person name="Lindquist E."/>
            <person name="Pereda V."/>
            <person name="Salamov A."/>
            <person name="Shapiro H.J."/>
            <person name="Wuyts J."/>
            <person name="Blaudez D."/>
            <person name="Buee M."/>
            <person name="Brokstein P."/>
            <person name="Canbaeck B."/>
            <person name="Cohen D."/>
            <person name="Courty P.E."/>
            <person name="Coutinho P.M."/>
            <person name="Delaruelle C."/>
            <person name="Detter J.C."/>
            <person name="Deveau A."/>
            <person name="DiFazio S."/>
            <person name="Duplessis S."/>
            <person name="Fraissinet-Tachet L."/>
            <person name="Lucic E."/>
            <person name="Frey-Klett P."/>
            <person name="Fourrey C."/>
            <person name="Feussner I."/>
            <person name="Gay G."/>
            <person name="Grimwood J."/>
            <person name="Hoegger P.J."/>
            <person name="Jain P."/>
            <person name="Kilaru S."/>
            <person name="Labbe J."/>
            <person name="Lin Y.C."/>
            <person name="Legue V."/>
            <person name="Le Tacon F."/>
            <person name="Marmeisse R."/>
            <person name="Melayah D."/>
            <person name="Montanini B."/>
            <person name="Muratet M."/>
            <person name="Nehls U."/>
            <person name="Niculita-Hirzel H."/>
            <person name="Oudot-Le Secq M.P."/>
            <person name="Peter M."/>
            <person name="Quesneville H."/>
            <person name="Rajashekar B."/>
            <person name="Reich M."/>
            <person name="Rouhier N."/>
            <person name="Schmutz J."/>
            <person name="Yin T."/>
            <person name="Chalot M."/>
            <person name="Henrissat B."/>
            <person name="Kuees U."/>
            <person name="Lucas S."/>
            <person name="Van de Peer Y."/>
            <person name="Podila G.K."/>
            <person name="Polle A."/>
            <person name="Pukkila P.J."/>
            <person name="Richardson P.M."/>
            <person name="Rouze P."/>
            <person name="Sanders I.R."/>
            <person name="Stajich J.E."/>
            <person name="Tunlid A."/>
            <person name="Tuskan G."/>
            <person name="Grigoriev I.V."/>
        </authorList>
    </citation>
    <scope>NUCLEOTIDE SEQUENCE [LARGE SCALE GENOMIC DNA]</scope>
    <source>
        <strain evidence="2">S238N-H82 / ATCC MYA-4686</strain>
    </source>
</reference>
<dbReference type="AlphaFoldDB" id="B0DAL8"/>
<dbReference type="HOGENOM" id="CLU_1532831_0_0_1"/>
<organism evidence="2">
    <name type="scientific">Laccaria bicolor (strain S238N-H82 / ATCC MYA-4686)</name>
    <name type="common">Bicoloured deceiver</name>
    <name type="synonym">Laccaria laccata var. bicolor</name>
    <dbReference type="NCBI Taxonomy" id="486041"/>
    <lineage>
        <taxon>Eukaryota</taxon>
        <taxon>Fungi</taxon>
        <taxon>Dikarya</taxon>
        <taxon>Basidiomycota</taxon>
        <taxon>Agaricomycotina</taxon>
        <taxon>Agaricomycetes</taxon>
        <taxon>Agaricomycetidae</taxon>
        <taxon>Agaricales</taxon>
        <taxon>Agaricineae</taxon>
        <taxon>Hydnangiaceae</taxon>
        <taxon>Laccaria</taxon>
    </lineage>
</organism>
<dbReference type="KEGG" id="lbc:LACBIDRAFT_327088"/>
<protein>
    <submittedName>
        <fullName evidence="1">Predicted protein</fullName>
    </submittedName>
</protein>
<dbReference type="GeneID" id="6076392"/>